<reference evidence="2 3" key="1">
    <citation type="journal article" date="2016" name="Mol. Biol. Evol.">
        <title>Comparative Genomics of Early-Diverging Mushroom-Forming Fungi Provides Insights into the Origins of Lignocellulose Decay Capabilities.</title>
        <authorList>
            <person name="Nagy L.G."/>
            <person name="Riley R."/>
            <person name="Tritt A."/>
            <person name="Adam C."/>
            <person name="Daum C."/>
            <person name="Floudas D."/>
            <person name="Sun H."/>
            <person name="Yadav J.S."/>
            <person name="Pangilinan J."/>
            <person name="Larsson K.H."/>
            <person name="Matsuura K."/>
            <person name="Barry K."/>
            <person name="Labutti K."/>
            <person name="Kuo R."/>
            <person name="Ohm R.A."/>
            <person name="Bhattacharya S.S."/>
            <person name="Shirouzu T."/>
            <person name="Yoshinaga Y."/>
            <person name="Martin F.M."/>
            <person name="Grigoriev I.V."/>
            <person name="Hibbett D.S."/>
        </authorList>
    </citation>
    <scope>NUCLEOTIDE SEQUENCE [LARGE SCALE GENOMIC DNA]</scope>
    <source>
        <strain evidence="2 3">HHB14362 ss-1</strain>
    </source>
</reference>
<proteinExistence type="predicted"/>
<organism evidence="2 3">
    <name type="scientific">Neolentinus lepideus HHB14362 ss-1</name>
    <dbReference type="NCBI Taxonomy" id="1314782"/>
    <lineage>
        <taxon>Eukaryota</taxon>
        <taxon>Fungi</taxon>
        <taxon>Dikarya</taxon>
        <taxon>Basidiomycota</taxon>
        <taxon>Agaricomycotina</taxon>
        <taxon>Agaricomycetes</taxon>
        <taxon>Gloeophyllales</taxon>
        <taxon>Gloeophyllaceae</taxon>
        <taxon>Neolentinus</taxon>
    </lineage>
</organism>
<feature type="compositionally biased region" description="Low complexity" evidence="1">
    <location>
        <begin position="19"/>
        <end position="28"/>
    </location>
</feature>
<evidence type="ECO:0000313" key="2">
    <source>
        <dbReference type="EMBL" id="KZT22917.1"/>
    </source>
</evidence>
<feature type="compositionally biased region" description="Low complexity" evidence="1">
    <location>
        <begin position="180"/>
        <end position="195"/>
    </location>
</feature>
<evidence type="ECO:0000256" key="1">
    <source>
        <dbReference type="SAM" id="MobiDB-lite"/>
    </source>
</evidence>
<dbReference type="AlphaFoldDB" id="A0A165QV58"/>
<dbReference type="EMBL" id="KV425590">
    <property type="protein sequence ID" value="KZT22917.1"/>
    <property type="molecule type" value="Genomic_DNA"/>
</dbReference>
<dbReference type="InParanoid" id="A0A165QV58"/>
<keyword evidence="3" id="KW-1185">Reference proteome</keyword>
<gene>
    <name evidence="2" type="ORF">NEOLEDRAFT_615240</name>
</gene>
<sequence length="204" mass="22077">MFSVFSIGSGDCSNDQEASSCSPTSSPLNSLPELDSVSIPFSRPFIPYTPTHLDSTRDVDTGLRIRPYSDSRSYQKTISPDFSSASPLESPAPSIVGFVSYNKASFDAPVVDTSEDDAVSFRMVDPLQFLPYEPRSPATSESVGPPRMDRRSGSDSSLGSPFTFVHHRQDVYQARTGMDTTTARGSATRSRAKTTVRSILGSIS</sequence>
<feature type="region of interest" description="Disordered" evidence="1">
    <location>
        <begin position="1"/>
        <end position="28"/>
    </location>
</feature>
<name>A0A165QV58_9AGAM</name>
<dbReference type="Proteomes" id="UP000076761">
    <property type="component" value="Unassembled WGS sequence"/>
</dbReference>
<evidence type="ECO:0000313" key="3">
    <source>
        <dbReference type="Proteomes" id="UP000076761"/>
    </source>
</evidence>
<accession>A0A165QV58</accession>
<feature type="region of interest" description="Disordered" evidence="1">
    <location>
        <begin position="179"/>
        <end position="204"/>
    </location>
</feature>
<protein>
    <submittedName>
        <fullName evidence="2">Uncharacterized protein</fullName>
    </submittedName>
</protein>
<feature type="region of interest" description="Disordered" evidence="1">
    <location>
        <begin position="132"/>
        <end position="162"/>
    </location>
</feature>